<dbReference type="AlphaFoldDB" id="A0A1H1MU33"/>
<keyword evidence="2" id="KW-1185">Reference proteome</keyword>
<evidence type="ECO:0000313" key="1">
    <source>
        <dbReference type="EMBL" id="SDR90092.1"/>
    </source>
</evidence>
<evidence type="ECO:0000313" key="2">
    <source>
        <dbReference type="Proteomes" id="UP000243904"/>
    </source>
</evidence>
<sequence length="72" mass="8332">MRGGIALGLGVWLKACPLQADSAVGQYRKMIDMAVIDVCENDFILQNRSREIVIWHYDVYIDYLARRSFLPR</sequence>
<gene>
    <name evidence="1" type="ORF">SAMN05444158_0358</name>
</gene>
<organism evidence="1 2">
    <name type="scientific">Bradyrhizobium canariense</name>
    <dbReference type="NCBI Taxonomy" id="255045"/>
    <lineage>
        <taxon>Bacteria</taxon>
        <taxon>Pseudomonadati</taxon>
        <taxon>Pseudomonadota</taxon>
        <taxon>Alphaproteobacteria</taxon>
        <taxon>Hyphomicrobiales</taxon>
        <taxon>Nitrobacteraceae</taxon>
        <taxon>Bradyrhizobium</taxon>
    </lineage>
</organism>
<name>A0A1H1MU33_9BRAD</name>
<protein>
    <submittedName>
        <fullName evidence="1">Uncharacterized protein</fullName>
    </submittedName>
</protein>
<accession>A0A1H1MU33</accession>
<dbReference type="EMBL" id="LT629750">
    <property type="protein sequence ID" value="SDR90092.1"/>
    <property type="molecule type" value="Genomic_DNA"/>
</dbReference>
<dbReference type="Proteomes" id="UP000243904">
    <property type="component" value="Chromosome I"/>
</dbReference>
<reference evidence="2" key="1">
    <citation type="submission" date="2016-10" db="EMBL/GenBank/DDBJ databases">
        <authorList>
            <person name="Varghese N."/>
            <person name="Submissions S."/>
        </authorList>
    </citation>
    <scope>NUCLEOTIDE SEQUENCE [LARGE SCALE GENOMIC DNA]</scope>
    <source>
        <strain evidence="2">GAS369</strain>
    </source>
</reference>
<proteinExistence type="predicted"/>